<evidence type="ECO:0000313" key="2">
    <source>
        <dbReference type="Proteomes" id="UP000828390"/>
    </source>
</evidence>
<keyword evidence="2" id="KW-1185">Reference proteome</keyword>
<reference evidence="1" key="1">
    <citation type="journal article" date="2019" name="bioRxiv">
        <title>The Genome of the Zebra Mussel, Dreissena polymorpha: A Resource for Invasive Species Research.</title>
        <authorList>
            <person name="McCartney M.A."/>
            <person name="Auch B."/>
            <person name="Kono T."/>
            <person name="Mallez S."/>
            <person name="Zhang Y."/>
            <person name="Obille A."/>
            <person name="Becker A."/>
            <person name="Abrahante J.E."/>
            <person name="Garbe J."/>
            <person name="Badalamenti J.P."/>
            <person name="Herman A."/>
            <person name="Mangelson H."/>
            <person name="Liachko I."/>
            <person name="Sullivan S."/>
            <person name="Sone E.D."/>
            <person name="Koren S."/>
            <person name="Silverstein K.A.T."/>
            <person name="Beckman K.B."/>
            <person name="Gohl D.M."/>
        </authorList>
    </citation>
    <scope>NUCLEOTIDE SEQUENCE</scope>
    <source>
        <strain evidence="1">Duluth1</strain>
        <tissue evidence="1">Whole animal</tissue>
    </source>
</reference>
<comment type="caution">
    <text evidence="1">The sequence shown here is derived from an EMBL/GenBank/DDBJ whole genome shotgun (WGS) entry which is preliminary data.</text>
</comment>
<name>A0A9D4QRI7_DREPO</name>
<dbReference type="AlphaFoldDB" id="A0A9D4QRI7"/>
<evidence type="ECO:0000313" key="1">
    <source>
        <dbReference type="EMBL" id="KAH3839957.1"/>
    </source>
</evidence>
<gene>
    <name evidence="1" type="ORF">DPMN_113397</name>
</gene>
<sequence length="132" mass="15495">MIRKKTAAFPAAIFFQRTVTILELSRAIIRTNVLTKFQKGWTINVTHRVLTSKKPFSSTDRNHLRTQPRYHWQKYWTKNKNSRLLTSKTVPPYCGHNRYWTKNKTSSVLKRTTAPPPGGHAFHLTKTIFELR</sequence>
<dbReference type="EMBL" id="JAIWYP010000004">
    <property type="protein sequence ID" value="KAH3839957.1"/>
    <property type="molecule type" value="Genomic_DNA"/>
</dbReference>
<proteinExistence type="predicted"/>
<organism evidence="1 2">
    <name type="scientific">Dreissena polymorpha</name>
    <name type="common">Zebra mussel</name>
    <name type="synonym">Mytilus polymorpha</name>
    <dbReference type="NCBI Taxonomy" id="45954"/>
    <lineage>
        <taxon>Eukaryota</taxon>
        <taxon>Metazoa</taxon>
        <taxon>Spiralia</taxon>
        <taxon>Lophotrochozoa</taxon>
        <taxon>Mollusca</taxon>
        <taxon>Bivalvia</taxon>
        <taxon>Autobranchia</taxon>
        <taxon>Heteroconchia</taxon>
        <taxon>Euheterodonta</taxon>
        <taxon>Imparidentia</taxon>
        <taxon>Neoheterodontei</taxon>
        <taxon>Myida</taxon>
        <taxon>Dreissenoidea</taxon>
        <taxon>Dreissenidae</taxon>
        <taxon>Dreissena</taxon>
    </lineage>
</organism>
<reference evidence="1" key="2">
    <citation type="submission" date="2020-11" db="EMBL/GenBank/DDBJ databases">
        <authorList>
            <person name="McCartney M.A."/>
            <person name="Auch B."/>
            <person name="Kono T."/>
            <person name="Mallez S."/>
            <person name="Becker A."/>
            <person name="Gohl D.M."/>
            <person name="Silverstein K.A.T."/>
            <person name="Koren S."/>
            <person name="Bechman K.B."/>
            <person name="Herman A."/>
            <person name="Abrahante J.E."/>
            <person name="Garbe J."/>
        </authorList>
    </citation>
    <scope>NUCLEOTIDE SEQUENCE</scope>
    <source>
        <strain evidence="1">Duluth1</strain>
        <tissue evidence="1">Whole animal</tissue>
    </source>
</reference>
<protein>
    <submittedName>
        <fullName evidence="1">Uncharacterized protein</fullName>
    </submittedName>
</protein>
<accession>A0A9D4QRI7</accession>
<dbReference type="Proteomes" id="UP000828390">
    <property type="component" value="Unassembled WGS sequence"/>
</dbReference>